<evidence type="ECO:0000256" key="1">
    <source>
        <dbReference type="SAM" id="MobiDB-lite"/>
    </source>
</evidence>
<dbReference type="Proteomes" id="UP001375240">
    <property type="component" value="Unassembled WGS sequence"/>
</dbReference>
<feature type="region of interest" description="Disordered" evidence="1">
    <location>
        <begin position="1"/>
        <end position="21"/>
    </location>
</feature>
<comment type="caution">
    <text evidence="3">The sequence shown here is derived from an EMBL/GenBank/DDBJ whole genome shotgun (WGS) entry which is preliminary data.</text>
</comment>
<sequence length="360" mass="40437">MALSRVPEATRRRLSSPNGKFPAAVSPAENLGVSSYARRDLYEERQTVDAGIGAFATVAIPAGTRIFCEDSLVMMPEEATHLDLYRAVSALSDDKQAVFWNLAASAKPGKNVAWINALRACCDDETSDSFNAVVEDYERAWSIFETNRFTCKASVSTVAPPTLGVFPAAARLNHSCAPNVFHRYNPLIRRLTVHALRDIEPGEELTTSYIDICHPTARRRALLRHWGFRCKCAACTNPDEEADRRRKKLEDLFIRVTNRERKRMRNEARWTAKDYEHSLGIVARTVRLLETEGLVETDTMGIICVIGAQLGMKAGGKWREQAEEWAKTAVEVDRKCLGEDSMEYMRAVEVLEATRVKPKL</sequence>
<dbReference type="SUPFAM" id="SSF82199">
    <property type="entry name" value="SET domain"/>
    <property type="match status" value="1"/>
</dbReference>
<evidence type="ECO:0000259" key="2">
    <source>
        <dbReference type="PROSITE" id="PS50280"/>
    </source>
</evidence>
<dbReference type="InterPro" id="IPR046341">
    <property type="entry name" value="SET_dom_sf"/>
</dbReference>
<dbReference type="AlphaFoldDB" id="A0AAV9U9E1"/>
<dbReference type="PROSITE" id="PS50280">
    <property type="entry name" value="SET"/>
    <property type="match status" value="1"/>
</dbReference>
<gene>
    <name evidence="3" type="ORF">TWF696_001594</name>
</gene>
<dbReference type="CDD" id="cd20071">
    <property type="entry name" value="SET_SMYD"/>
    <property type="match status" value="1"/>
</dbReference>
<evidence type="ECO:0000313" key="3">
    <source>
        <dbReference type="EMBL" id="KAK6338123.1"/>
    </source>
</evidence>
<feature type="domain" description="SET" evidence="2">
    <location>
        <begin position="29"/>
        <end position="210"/>
    </location>
</feature>
<proteinExistence type="predicted"/>
<dbReference type="InterPro" id="IPR053185">
    <property type="entry name" value="SET_domain_protein"/>
</dbReference>
<dbReference type="InterPro" id="IPR001214">
    <property type="entry name" value="SET_dom"/>
</dbReference>
<name>A0AAV9U9E1_9PEZI</name>
<dbReference type="PANTHER" id="PTHR47332:SF4">
    <property type="entry name" value="SET DOMAIN-CONTAINING PROTEIN 5"/>
    <property type="match status" value="1"/>
</dbReference>
<organism evidence="3 4">
    <name type="scientific">Orbilia brochopaga</name>
    <dbReference type="NCBI Taxonomy" id="3140254"/>
    <lineage>
        <taxon>Eukaryota</taxon>
        <taxon>Fungi</taxon>
        <taxon>Dikarya</taxon>
        <taxon>Ascomycota</taxon>
        <taxon>Pezizomycotina</taxon>
        <taxon>Orbiliomycetes</taxon>
        <taxon>Orbiliales</taxon>
        <taxon>Orbiliaceae</taxon>
        <taxon>Orbilia</taxon>
    </lineage>
</organism>
<dbReference type="Gene3D" id="2.170.270.10">
    <property type="entry name" value="SET domain"/>
    <property type="match status" value="1"/>
</dbReference>
<dbReference type="SMART" id="SM00317">
    <property type="entry name" value="SET"/>
    <property type="match status" value="1"/>
</dbReference>
<reference evidence="3 4" key="1">
    <citation type="submission" date="2019-10" db="EMBL/GenBank/DDBJ databases">
        <authorList>
            <person name="Palmer J.M."/>
        </authorList>
    </citation>
    <scope>NUCLEOTIDE SEQUENCE [LARGE SCALE GENOMIC DNA]</scope>
    <source>
        <strain evidence="3 4">TWF696</strain>
    </source>
</reference>
<dbReference type="PANTHER" id="PTHR47332">
    <property type="entry name" value="SET DOMAIN-CONTAINING PROTEIN 5"/>
    <property type="match status" value="1"/>
</dbReference>
<protein>
    <recommendedName>
        <fullName evidence="2">SET domain-containing protein</fullName>
    </recommendedName>
</protein>
<dbReference type="Pfam" id="PF00856">
    <property type="entry name" value="SET"/>
    <property type="match status" value="1"/>
</dbReference>
<accession>A0AAV9U9E1</accession>
<keyword evidence="4" id="KW-1185">Reference proteome</keyword>
<dbReference type="EMBL" id="JAVHNQ010000010">
    <property type="protein sequence ID" value="KAK6338123.1"/>
    <property type="molecule type" value="Genomic_DNA"/>
</dbReference>
<evidence type="ECO:0000313" key="4">
    <source>
        <dbReference type="Proteomes" id="UP001375240"/>
    </source>
</evidence>